<keyword evidence="5" id="KW-0677">Repeat</keyword>
<feature type="coiled-coil region" evidence="11">
    <location>
        <begin position="171"/>
        <end position="220"/>
    </location>
</feature>
<dbReference type="Gene3D" id="1.50.40.10">
    <property type="entry name" value="Mitochondrial carrier domain"/>
    <property type="match status" value="1"/>
</dbReference>
<evidence type="ECO:0000256" key="7">
    <source>
        <dbReference type="ARBA" id="ARBA00023128"/>
    </source>
</evidence>
<gene>
    <name evidence="13" type="ORF">M407DRAFT_7870</name>
</gene>
<dbReference type="PANTHER" id="PTHR45624:SF31">
    <property type="entry name" value="MITOCHONDRIAL ORNITHINE TRANSPORTER 1"/>
    <property type="match status" value="1"/>
</dbReference>
<dbReference type="PROSITE" id="PS50920">
    <property type="entry name" value="SOLCAR"/>
    <property type="match status" value="1"/>
</dbReference>
<comment type="similarity">
    <text evidence="2 10">Belongs to the mitochondrial carrier (TC 2.A.29) family.</text>
</comment>
<keyword evidence="11" id="KW-0175">Coiled coil</keyword>
<evidence type="ECO:0000256" key="2">
    <source>
        <dbReference type="ARBA" id="ARBA00006375"/>
    </source>
</evidence>
<dbReference type="GO" id="GO:0031966">
    <property type="term" value="C:mitochondrial membrane"/>
    <property type="evidence" value="ECO:0007669"/>
    <property type="project" value="UniProtKB-SubCell"/>
</dbReference>
<evidence type="ECO:0000256" key="9">
    <source>
        <dbReference type="PROSITE-ProRule" id="PRU00282"/>
    </source>
</evidence>
<evidence type="ECO:0000313" key="13">
    <source>
        <dbReference type="EMBL" id="KIO26382.1"/>
    </source>
</evidence>
<reference evidence="13 14" key="1">
    <citation type="submission" date="2014-04" db="EMBL/GenBank/DDBJ databases">
        <authorList>
            <consortium name="DOE Joint Genome Institute"/>
            <person name="Kuo A."/>
            <person name="Girlanda M."/>
            <person name="Perotto S."/>
            <person name="Kohler A."/>
            <person name="Nagy L.G."/>
            <person name="Floudas D."/>
            <person name="Copeland A."/>
            <person name="Barry K.W."/>
            <person name="Cichocki N."/>
            <person name="Veneault-Fourrey C."/>
            <person name="LaButti K."/>
            <person name="Lindquist E.A."/>
            <person name="Lipzen A."/>
            <person name="Lundell T."/>
            <person name="Morin E."/>
            <person name="Murat C."/>
            <person name="Sun H."/>
            <person name="Tunlid A."/>
            <person name="Henrissat B."/>
            <person name="Grigoriev I.V."/>
            <person name="Hibbett D.S."/>
            <person name="Martin F."/>
            <person name="Nordberg H.P."/>
            <person name="Cantor M.N."/>
            <person name="Hua S.X."/>
        </authorList>
    </citation>
    <scope>NUCLEOTIDE SEQUENCE [LARGE SCALE GENOMIC DNA]</scope>
    <source>
        <strain evidence="13 14">MUT 4182</strain>
    </source>
</reference>
<dbReference type="EMBL" id="KN823025">
    <property type="protein sequence ID" value="KIO26382.1"/>
    <property type="molecule type" value="Genomic_DNA"/>
</dbReference>
<keyword evidence="8 9" id="KW-0472">Membrane</keyword>
<evidence type="ECO:0000256" key="12">
    <source>
        <dbReference type="SAM" id="MobiDB-lite"/>
    </source>
</evidence>
<keyword evidence="6" id="KW-1133">Transmembrane helix</keyword>
<comment type="subcellular location">
    <subcellularLocation>
        <location evidence="1">Mitochondrion membrane</location>
        <topology evidence="1">Multi-pass membrane protein</topology>
    </subcellularLocation>
</comment>
<evidence type="ECO:0000256" key="5">
    <source>
        <dbReference type="ARBA" id="ARBA00022737"/>
    </source>
</evidence>
<dbReference type="Proteomes" id="UP000054248">
    <property type="component" value="Unassembled WGS sequence"/>
</dbReference>
<accession>A0A0C3LY82</accession>
<keyword evidence="14" id="KW-1185">Reference proteome</keyword>
<proteinExistence type="inferred from homology"/>
<dbReference type="InterPro" id="IPR050567">
    <property type="entry name" value="Mitochondrial_Carrier"/>
</dbReference>
<evidence type="ECO:0000256" key="3">
    <source>
        <dbReference type="ARBA" id="ARBA00022448"/>
    </source>
</evidence>
<evidence type="ECO:0000256" key="4">
    <source>
        <dbReference type="ARBA" id="ARBA00022692"/>
    </source>
</evidence>
<dbReference type="HOGENOM" id="CLU_680066_0_0_1"/>
<feature type="region of interest" description="Disordered" evidence="12">
    <location>
        <begin position="235"/>
        <end position="366"/>
    </location>
</feature>
<evidence type="ECO:0000256" key="10">
    <source>
        <dbReference type="RuleBase" id="RU000488"/>
    </source>
</evidence>
<dbReference type="Pfam" id="PF00153">
    <property type="entry name" value="Mito_carr"/>
    <property type="match status" value="2"/>
</dbReference>
<evidence type="ECO:0000256" key="8">
    <source>
        <dbReference type="ARBA" id="ARBA00023136"/>
    </source>
</evidence>
<organism evidence="13 14">
    <name type="scientific">Tulasnella calospora MUT 4182</name>
    <dbReference type="NCBI Taxonomy" id="1051891"/>
    <lineage>
        <taxon>Eukaryota</taxon>
        <taxon>Fungi</taxon>
        <taxon>Dikarya</taxon>
        <taxon>Basidiomycota</taxon>
        <taxon>Agaricomycotina</taxon>
        <taxon>Agaricomycetes</taxon>
        <taxon>Cantharellales</taxon>
        <taxon>Tulasnellaceae</taxon>
        <taxon>Tulasnella</taxon>
    </lineage>
</organism>
<dbReference type="InterPro" id="IPR023395">
    <property type="entry name" value="MCP_dom_sf"/>
</dbReference>
<dbReference type="STRING" id="1051891.A0A0C3LY82"/>
<dbReference type="OrthoDB" id="2139348at2759"/>
<dbReference type="AlphaFoldDB" id="A0A0C3LY82"/>
<dbReference type="SUPFAM" id="SSF103506">
    <property type="entry name" value="Mitochondrial carrier"/>
    <property type="match status" value="1"/>
</dbReference>
<evidence type="ECO:0000256" key="11">
    <source>
        <dbReference type="SAM" id="Coils"/>
    </source>
</evidence>
<dbReference type="GO" id="GO:1990575">
    <property type="term" value="P:mitochondrial L-ornithine transmembrane transport"/>
    <property type="evidence" value="ECO:0007669"/>
    <property type="project" value="TreeGrafter"/>
</dbReference>
<evidence type="ECO:0000256" key="1">
    <source>
        <dbReference type="ARBA" id="ARBA00004225"/>
    </source>
</evidence>
<dbReference type="GO" id="GO:0000064">
    <property type="term" value="F:L-ornithine transmembrane transporter activity"/>
    <property type="evidence" value="ECO:0007669"/>
    <property type="project" value="TreeGrafter"/>
</dbReference>
<keyword evidence="3 10" id="KW-0813">Transport</keyword>
<name>A0A0C3LY82_9AGAM</name>
<sequence>MDEPYDAVSALETPESVGLRGVKDIAFGSVAGMASKVFEHPFDLCKVRLQAQVLEEVQRFKGPVDCLTQTWQSEGIRGLYRGLPLPLFGAILENAALFMTYNQLQIGIKKITGRSGDLSLGEKAIAAAGGGTVASFILTPLELIKCKMQVQMMAAEAKRLAAHSSEPLPPIDHLDAELAEAEGQLDGVNKRRAELEEDRIPQLEKELEALTKELETVDKGSSVNLPTEFNHEIDYPHHYQTPPVPHPGSFHPYRNPGQRNNRLAPIQRPPGQGPIHHYPGANPSFSSSQRSLEGPDPSGRGAGPSFYPAGGPAPFPQIRHPSVNAHPAPRGLFSNANHPSGTGVQRPVHVGGRRRPGNSRTERADGPLWWISDGSVWWFASTSSSISCAPTVPVTSRSSWSRTGS</sequence>
<keyword evidence="4 9" id="KW-0812">Transmembrane</keyword>
<dbReference type="InterPro" id="IPR018108">
    <property type="entry name" value="MCP_transmembrane"/>
</dbReference>
<reference evidence="14" key="2">
    <citation type="submission" date="2015-01" db="EMBL/GenBank/DDBJ databases">
        <title>Evolutionary Origins and Diversification of the Mycorrhizal Mutualists.</title>
        <authorList>
            <consortium name="DOE Joint Genome Institute"/>
            <consortium name="Mycorrhizal Genomics Consortium"/>
            <person name="Kohler A."/>
            <person name="Kuo A."/>
            <person name="Nagy L.G."/>
            <person name="Floudas D."/>
            <person name="Copeland A."/>
            <person name="Barry K.W."/>
            <person name="Cichocki N."/>
            <person name="Veneault-Fourrey C."/>
            <person name="LaButti K."/>
            <person name="Lindquist E.A."/>
            <person name="Lipzen A."/>
            <person name="Lundell T."/>
            <person name="Morin E."/>
            <person name="Murat C."/>
            <person name="Riley R."/>
            <person name="Ohm R."/>
            <person name="Sun H."/>
            <person name="Tunlid A."/>
            <person name="Henrissat B."/>
            <person name="Grigoriev I.V."/>
            <person name="Hibbett D.S."/>
            <person name="Martin F."/>
        </authorList>
    </citation>
    <scope>NUCLEOTIDE SEQUENCE [LARGE SCALE GENOMIC DNA]</scope>
    <source>
        <strain evidence="14">MUT 4182</strain>
    </source>
</reference>
<protein>
    <submittedName>
        <fullName evidence="13">Uncharacterized protein</fullName>
    </submittedName>
</protein>
<evidence type="ECO:0000313" key="14">
    <source>
        <dbReference type="Proteomes" id="UP000054248"/>
    </source>
</evidence>
<dbReference type="PANTHER" id="PTHR45624">
    <property type="entry name" value="MITOCHONDRIAL BASIC AMINO ACIDS TRANSPORTER-RELATED"/>
    <property type="match status" value="1"/>
</dbReference>
<keyword evidence="7" id="KW-0496">Mitochondrion</keyword>
<evidence type="ECO:0000256" key="6">
    <source>
        <dbReference type="ARBA" id="ARBA00022989"/>
    </source>
</evidence>
<feature type="repeat" description="Solcar" evidence="9">
    <location>
        <begin position="19"/>
        <end position="107"/>
    </location>
</feature>